<gene>
    <name evidence="3" type="ORF">QO011_000020</name>
</gene>
<proteinExistence type="inferred from homology"/>
<dbReference type="InterPro" id="IPR036928">
    <property type="entry name" value="AS_sf"/>
</dbReference>
<keyword evidence="3" id="KW-0378">Hydrolase</keyword>
<dbReference type="PANTHER" id="PTHR11895">
    <property type="entry name" value="TRANSAMIDASE"/>
    <property type="match status" value="1"/>
</dbReference>
<dbReference type="Gene3D" id="3.90.1300.10">
    <property type="entry name" value="Amidase signature (AS) domain"/>
    <property type="match status" value="1"/>
</dbReference>
<comment type="similarity">
    <text evidence="1">Belongs to the amidase family.</text>
</comment>
<evidence type="ECO:0000259" key="2">
    <source>
        <dbReference type="Pfam" id="PF01425"/>
    </source>
</evidence>
<dbReference type="GO" id="GO:0004040">
    <property type="term" value="F:amidase activity"/>
    <property type="evidence" value="ECO:0007669"/>
    <property type="project" value="UniProtKB-EC"/>
</dbReference>
<dbReference type="EC" id="3.5.1.4" evidence="3"/>
<dbReference type="EMBL" id="JAUSVX010000001">
    <property type="protein sequence ID" value="MDQ0467025.1"/>
    <property type="molecule type" value="Genomic_DNA"/>
</dbReference>
<reference evidence="3 4" key="1">
    <citation type="submission" date="2023-07" db="EMBL/GenBank/DDBJ databases">
        <title>Genomic Encyclopedia of Type Strains, Phase IV (KMG-IV): sequencing the most valuable type-strain genomes for metagenomic binning, comparative biology and taxonomic classification.</title>
        <authorList>
            <person name="Goeker M."/>
        </authorList>
    </citation>
    <scope>NUCLEOTIDE SEQUENCE [LARGE SCALE GENOMIC DNA]</scope>
    <source>
        <strain evidence="3 4">DSM 19619</strain>
    </source>
</reference>
<dbReference type="SUPFAM" id="SSF75304">
    <property type="entry name" value="Amidase signature (AS) enzymes"/>
    <property type="match status" value="1"/>
</dbReference>
<keyword evidence="4" id="KW-1185">Reference proteome</keyword>
<evidence type="ECO:0000256" key="1">
    <source>
        <dbReference type="ARBA" id="ARBA00009199"/>
    </source>
</evidence>
<feature type="domain" description="Amidase" evidence="2">
    <location>
        <begin position="45"/>
        <end position="469"/>
    </location>
</feature>
<dbReference type="InterPro" id="IPR023631">
    <property type="entry name" value="Amidase_dom"/>
</dbReference>
<comment type="caution">
    <text evidence="3">The sequence shown here is derived from an EMBL/GenBank/DDBJ whole genome shotgun (WGS) entry which is preliminary data.</text>
</comment>
<protein>
    <submittedName>
        <fullName evidence="3">Amidase</fullName>
        <ecNumber evidence="3">3.5.1.4</ecNumber>
    </submittedName>
</protein>
<evidence type="ECO:0000313" key="4">
    <source>
        <dbReference type="Proteomes" id="UP001242480"/>
    </source>
</evidence>
<sequence>MPDREACRILGRWNEGRDVQIGEYASHDALGLAALVARREVHPAELLDAALAAVDLVDGSLNAVVATFAEEARRHIAEGLPEGPFRGVPFLLKDLTAHYAGQPTGSGWPPRLTYAARRDTTLVARYKAAGLSIFGKTAVPELAMNWSTESSAHGATRNPWDLARTAGTSSGGSAAAVAAGIVPMAHGNDGGGSIRVPASCCGVFGLKPSRGRNPVGPAGDLWQGMLVEHALTRSVRDSAALLDATAGPEPGQFFNSPAGGPFLPEVGRDPGRLRVAVSTKAPYGAPTHPDCIAAVAETVMLLESLGHACEPAEIDLPETGWYDFETFILAEYAAEMRAEAGLLGRPVREEDFPPTLWHMIQAGERISAVELNLALSGVHRVAQAVASLFGRYDVILSPTLAQPPVPLGSFSLAASPAEHFAAYLAWMPFTHVFNVSGSPAMSVPLVWNEAGLPIGVQFAAAPQAEATLLRLAGQLEQARPWAGKRPPVSVAKAGGAA</sequence>
<dbReference type="InterPro" id="IPR000120">
    <property type="entry name" value="Amidase"/>
</dbReference>
<accession>A0ABU0J093</accession>
<dbReference type="Pfam" id="PF01425">
    <property type="entry name" value="Amidase"/>
    <property type="match status" value="1"/>
</dbReference>
<evidence type="ECO:0000313" key="3">
    <source>
        <dbReference type="EMBL" id="MDQ0467025.1"/>
    </source>
</evidence>
<organism evidence="3 4">
    <name type="scientific">Labrys wisconsinensis</name>
    <dbReference type="NCBI Taxonomy" id="425677"/>
    <lineage>
        <taxon>Bacteria</taxon>
        <taxon>Pseudomonadati</taxon>
        <taxon>Pseudomonadota</taxon>
        <taxon>Alphaproteobacteria</taxon>
        <taxon>Hyphomicrobiales</taxon>
        <taxon>Xanthobacteraceae</taxon>
        <taxon>Labrys</taxon>
    </lineage>
</organism>
<dbReference type="Proteomes" id="UP001242480">
    <property type="component" value="Unassembled WGS sequence"/>
</dbReference>
<dbReference type="PANTHER" id="PTHR11895:SF7">
    <property type="entry name" value="GLUTAMYL-TRNA(GLN) AMIDOTRANSFERASE SUBUNIT A, MITOCHONDRIAL"/>
    <property type="match status" value="1"/>
</dbReference>
<name>A0ABU0J093_9HYPH</name>